<keyword evidence="1" id="KW-1133">Transmembrane helix</keyword>
<evidence type="ECO:0000313" key="2">
    <source>
        <dbReference type="EMBL" id="RWR02070.1"/>
    </source>
</evidence>
<feature type="transmembrane region" description="Helical" evidence="1">
    <location>
        <begin position="39"/>
        <end position="56"/>
    </location>
</feature>
<name>A0A443IDT6_9GAMM</name>
<reference evidence="2 3" key="1">
    <citation type="submission" date="2014-04" db="EMBL/GenBank/DDBJ databases">
        <title>Draft genome sequence of Pantoea beijingensis strain LMG 27579, an emerging pathogen to Pleurotus eryngii with potential industrial application.</title>
        <authorList>
            <person name="Xu F."/>
            <person name="Liu Y."/>
            <person name="Wang S."/>
            <person name="Yin Y."/>
            <person name="Ma Y."/>
            <person name="Zhao S."/>
            <person name="Rong C."/>
        </authorList>
    </citation>
    <scope>NUCLEOTIDE SEQUENCE [LARGE SCALE GENOMIC DNA]</scope>
    <source>
        <strain evidence="2 3">LMG 27579</strain>
    </source>
</reference>
<dbReference type="Proteomes" id="UP000288794">
    <property type="component" value="Unassembled WGS sequence"/>
</dbReference>
<protein>
    <recommendedName>
        <fullName evidence="4">Inner membrane protein YbjM</fullName>
    </recommendedName>
</protein>
<dbReference type="RefSeq" id="WP_128177741.1">
    <property type="nucleotide sequence ID" value="NZ_CP071409.1"/>
</dbReference>
<dbReference type="InterPro" id="IPR020368">
    <property type="entry name" value="Uncharacterised_YbjM"/>
</dbReference>
<sequence>MLLQGIRLPGLMSCMMFYWLVYIAAHSTVATFSDETSQSQPGLLLFILPGIGTALFNRKGALGTSLLGALLATPLCLLTFSACLTHYHGFWQELAYHISATFWCGSGAVGVLLWRAFSPM</sequence>
<dbReference type="GO" id="GO:0016020">
    <property type="term" value="C:membrane"/>
    <property type="evidence" value="ECO:0007669"/>
    <property type="project" value="InterPro"/>
</dbReference>
<dbReference type="AlphaFoldDB" id="A0A443IDT6"/>
<gene>
    <name evidence="2" type="ORF">ED28_10590</name>
</gene>
<organism evidence="2 3">
    <name type="scientific">[Pantoea] beijingensis</name>
    <dbReference type="NCBI Taxonomy" id="1324864"/>
    <lineage>
        <taxon>Bacteria</taxon>
        <taxon>Pseudomonadati</taxon>
        <taxon>Pseudomonadota</taxon>
        <taxon>Gammaproteobacteria</taxon>
        <taxon>Enterobacterales</taxon>
        <taxon>Erwiniaceae</taxon>
        <taxon>Erwinia</taxon>
    </lineage>
</organism>
<keyword evidence="1" id="KW-0812">Transmembrane</keyword>
<dbReference type="EMBL" id="JMEE01000031">
    <property type="protein sequence ID" value="RWR02070.1"/>
    <property type="molecule type" value="Genomic_DNA"/>
</dbReference>
<keyword evidence="1" id="KW-0472">Membrane</keyword>
<feature type="transmembrane region" description="Helical" evidence="1">
    <location>
        <begin position="94"/>
        <end position="114"/>
    </location>
</feature>
<feature type="transmembrane region" description="Helical" evidence="1">
    <location>
        <begin position="68"/>
        <end position="88"/>
    </location>
</feature>
<keyword evidence="3" id="KW-1185">Reference proteome</keyword>
<feature type="transmembrane region" description="Helical" evidence="1">
    <location>
        <begin position="12"/>
        <end position="33"/>
    </location>
</feature>
<accession>A0A443IDT6</accession>
<comment type="caution">
    <text evidence="2">The sequence shown here is derived from an EMBL/GenBank/DDBJ whole genome shotgun (WGS) entry which is preliminary data.</text>
</comment>
<evidence type="ECO:0000313" key="3">
    <source>
        <dbReference type="Proteomes" id="UP000288794"/>
    </source>
</evidence>
<dbReference type="Pfam" id="PF11045">
    <property type="entry name" value="YbjM"/>
    <property type="match status" value="1"/>
</dbReference>
<proteinExistence type="predicted"/>
<evidence type="ECO:0008006" key="4">
    <source>
        <dbReference type="Google" id="ProtNLM"/>
    </source>
</evidence>
<evidence type="ECO:0000256" key="1">
    <source>
        <dbReference type="SAM" id="Phobius"/>
    </source>
</evidence>